<keyword evidence="6" id="KW-1185">Reference proteome</keyword>
<comment type="caution">
    <text evidence="5">The sequence shown here is derived from an EMBL/GenBank/DDBJ whole genome shotgun (WGS) entry which is preliminary data.</text>
</comment>
<evidence type="ECO:0000313" key="5">
    <source>
        <dbReference type="EMBL" id="KMO85972.1"/>
    </source>
</evidence>
<dbReference type="FunFam" id="3.40.50.970:FF:000129">
    <property type="entry name" value="Transketolase"/>
    <property type="match status" value="1"/>
</dbReference>
<dbReference type="PATRIC" id="fig|1122219.3.peg.1961"/>
<organism evidence="5 6">
    <name type="scientific">Megasphaera cerevisiae DSM 20462</name>
    <dbReference type="NCBI Taxonomy" id="1122219"/>
    <lineage>
        <taxon>Bacteria</taxon>
        <taxon>Bacillati</taxon>
        <taxon>Bacillota</taxon>
        <taxon>Negativicutes</taxon>
        <taxon>Veillonellales</taxon>
        <taxon>Veillonellaceae</taxon>
        <taxon>Megasphaera</taxon>
    </lineage>
</organism>
<dbReference type="InParanoid" id="A0A0J6WVY9"/>
<proteinExistence type="inferred from homology"/>
<dbReference type="PANTHER" id="PTHR43825">
    <property type="entry name" value="PYRUVATE DEHYDROGENASE E1 COMPONENT"/>
    <property type="match status" value="1"/>
</dbReference>
<dbReference type="InterPro" id="IPR033248">
    <property type="entry name" value="Transketolase_C"/>
</dbReference>
<dbReference type="InterPro" id="IPR005475">
    <property type="entry name" value="Transketolase-like_Pyr-bd"/>
</dbReference>
<dbReference type="Pfam" id="PF02779">
    <property type="entry name" value="Transket_pyr"/>
    <property type="match status" value="1"/>
</dbReference>
<protein>
    <recommendedName>
        <fullName evidence="4">Transketolase-like pyrimidine-binding domain-containing protein</fullName>
    </recommendedName>
</protein>
<dbReference type="CDD" id="cd07033">
    <property type="entry name" value="TPP_PYR_DXS_TK_like"/>
    <property type="match status" value="1"/>
</dbReference>
<reference evidence="5 6" key="1">
    <citation type="submission" date="2015-06" db="EMBL/GenBank/DDBJ databases">
        <title>Draft genome sequence of beer spoilage bacterium Megasphaera cerevisiae type strain 20462.</title>
        <authorList>
            <person name="Kutumbaka K."/>
            <person name="Pasmowitz J."/>
            <person name="Mategko J."/>
            <person name="Reyes D."/>
            <person name="Friedrich A."/>
            <person name="Han S."/>
            <person name="Martens-Habbena W."/>
            <person name="Neal-McKinney J."/>
            <person name="Janagama H.K."/>
            <person name="Nadala C."/>
            <person name="Samadpour M."/>
        </authorList>
    </citation>
    <scope>NUCLEOTIDE SEQUENCE [LARGE SCALE GENOMIC DNA]</scope>
    <source>
        <strain evidence="5 6">DSM 20462</strain>
    </source>
</reference>
<dbReference type="InterPro" id="IPR029061">
    <property type="entry name" value="THDP-binding"/>
</dbReference>
<dbReference type="RefSeq" id="WP_048514814.1">
    <property type="nucleotide sequence ID" value="NZ_FUXD01000043.1"/>
</dbReference>
<evidence type="ECO:0000259" key="4">
    <source>
        <dbReference type="SMART" id="SM00861"/>
    </source>
</evidence>
<keyword evidence="3" id="KW-0786">Thiamine pyrophosphate</keyword>
<dbReference type="SUPFAM" id="SSF52518">
    <property type="entry name" value="Thiamin diphosphate-binding fold (THDP-binding)"/>
    <property type="match status" value="1"/>
</dbReference>
<dbReference type="EMBL" id="LEKT01000038">
    <property type="protein sequence ID" value="KMO85972.1"/>
    <property type="molecule type" value="Genomic_DNA"/>
</dbReference>
<dbReference type="Gene3D" id="3.40.50.970">
    <property type="match status" value="1"/>
</dbReference>
<dbReference type="SMART" id="SM00861">
    <property type="entry name" value="Transket_pyr"/>
    <property type="match status" value="1"/>
</dbReference>
<evidence type="ECO:0000256" key="3">
    <source>
        <dbReference type="ARBA" id="ARBA00023052"/>
    </source>
</evidence>
<evidence type="ECO:0000313" key="6">
    <source>
        <dbReference type="Proteomes" id="UP000036503"/>
    </source>
</evidence>
<sequence>MITLDLSKKDFLRDVMGHYMQELGCKNKKVLVVNADLSGTCRNRDFAVEFPTRTFNLGIAEQNMVSFAAGLAHEGFIPYAFSMAPFITMRACEQCRTDVAYANLNVRLIGTYAGVSGGISGATHWSIEDVAIMCGIPQMTVLEPCDAIEAQKMLEETLSYNGPIYIRSSVEPVIRIYNADYDYKIGKATEILHGDDGAFICAGITVKYAIEAAKNIAFRTRKSVRVIDMHTIKPLDKETVLDAAKTGNIIVAQDHNVLGGLGTYIGQFLAEKGIGIHFAIAGIPDKFVAMAHAPYLYHSFGYDADGLEKMMLEMLGE</sequence>
<dbReference type="Pfam" id="PF02780">
    <property type="entry name" value="Transketolase_C"/>
    <property type="match status" value="1"/>
</dbReference>
<feature type="domain" description="Transketolase-like pyrimidine-binding" evidence="4">
    <location>
        <begin position="10"/>
        <end position="176"/>
    </location>
</feature>
<evidence type="ECO:0000256" key="1">
    <source>
        <dbReference type="ARBA" id="ARBA00001964"/>
    </source>
</evidence>
<dbReference type="OrthoDB" id="8732661at2"/>
<dbReference type="Proteomes" id="UP000036503">
    <property type="component" value="Unassembled WGS sequence"/>
</dbReference>
<dbReference type="PANTHER" id="PTHR43825:SF1">
    <property type="entry name" value="TRANSKETOLASE-LIKE PYRIMIDINE-BINDING DOMAIN-CONTAINING PROTEIN"/>
    <property type="match status" value="1"/>
</dbReference>
<gene>
    <name evidence="5" type="ORF">AB840_10560</name>
</gene>
<dbReference type="SUPFAM" id="SSF52922">
    <property type="entry name" value="TK C-terminal domain-like"/>
    <property type="match status" value="1"/>
</dbReference>
<name>A0A0J6WVY9_9FIRM</name>
<accession>A0A0J6WVY9</accession>
<dbReference type="InterPro" id="IPR009014">
    <property type="entry name" value="Transketo_C/PFOR_II"/>
</dbReference>
<dbReference type="AlphaFoldDB" id="A0A0J6WVY9"/>
<dbReference type="Gene3D" id="3.40.50.920">
    <property type="match status" value="1"/>
</dbReference>
<evidence type="ECO:0000256" key="2">
    <source>
        <dbReference type="ARBA" id="ARBA00007131"/>
    </source>
</evidence>
<dbReference type="InterPro" id="IPR051157">
    <property type="entry name" value="PDH/Transketolase"/>
</dbReference>
<comment type="cofactor">
    <cofactor evidence="1">
        <name>thiamine diphosphate</name>
        <dbReference type="ChEBI" id="CHEBI:58937"/>
    </cofactor>
</comment>
<comment type="similarity">
    <text evidence="2">Belongs to the transketolase family.</text>
</comment>